<sequence>MWSDQPLFAKVKRGKQRMILVPRAELSQEQLKKLDASFDGVLREDELKYQDVGVQTFHDRRNSMSQCSIKDLQENPFKRRICEVFSEDGRGNLSFDDFLDMFSVFSEMAPLQLKLKYAFRIYDYDGDELLGHDDLSKMIRSLTRDELSDVEVEFIIERIIEEADLDGDSNINFAEFEHVVSRSPDFIRTFHIRI</sequence>
<dbReference type="InterPro" id="IPR002048">
    <property type="entry name" value="EF_hand_dom"/>
</dbReference>
<proteinExistence type="predicted"/>
<dbReference type="GO" id="GO:0005509">
    <property type="term" value="F:calcium ion binding"/>
    <property type="evidence" value="ECO:0007669"/>
    <property type="project" value="InterPro"/>
</dbReference>
<reference evidence="6" key="2">
    <citation type="submission" date="2022-06" db="UniProtKB">
        <authorList>
            <consortium name="EnsemblMetazoa"/>
        </authorList>
    </citation>
    <scope>IDENTIFICATION</scope>
    <source>
        <strain evidence="6">DF5081</strain>
    </source>
</reference>
<evidence type="ECO:0000256" key="4">
    <source>
        <dbReference type="ARBA" id="ARBA00022842"/>
    </source>
</evidence>
<evidence type="ECO:0000256" key="2">
    <source>
        <dbReference type="ARBA" id="ARBA00022737"/>
    </source>
</evidence>
<dbReference type="EnsemblMetazoa" id="CJA37005.1">
    <property type="protein sequence ID" value="CJA37005.1"/>
    <property type="gene ID" value="WBGene00212852"/>
</dbReference>
<dbReference type="FunFam" id="1.10.238.10:FF:000035">
    <property type="entry name" value="Calcium and integrin-binding family member 2"/>
    <property type="match status" value="1"/>
</dbReference>
<keyword evidence="1" id="KW-0479">Metal-binding</keyword>
<dbReference type="InterPro" id="IPR011992">
    <property type="entry name" value="EF-hand-dom_pair"/>
</dbReference>
<dbReference type="PROSITE" id="PS50222">
    <property type="entry name" value="EF_HAND_2"/>
    <property type="match status" value="2"/>
</dbReference>
<keyword evidence="4" id="KW-0460">Magnesium</keyword>
<dbReference type="Proteomes" id="UP000005237">
    <property type="component" value="Unassembled WGS sequence"/>
</dbReference>
<dbReference type="PANTHER" id="PTHR45791">
    <property type="entry name" value="CALCIUM AND INTEGRIN BINDING FAMILY MEMBER 2"/>
    <property type="match status" value="1"/>
</dbReference>
<protein>
    <recommendedName>
        <fullName evidence="5">EF-hand domain-containing protein</fullName>
    </recommendedName>
</protein>
<dbReference type="AlphaFoldDB" id="A0A8R1EN21"/>
<evidence type="ECO:0000259" key="5">
    <source>
        <dbReference type="PROSITE" id="PS50222"/>
    </source>
</evidence>
<dbReference type="InterPro" id="IPR051433">
    <property type="entry name" value="CIBP"/>
</dbReference>
<dbReference type="Pfam" id="PF13499">
    <property type="entry name" value="EF-hand_7"/>
    <property type="match status" value="1"/>
</dbReference>
<feature type="domain" description="EF-hand" evidence="5">
    <location>
        <begin position="151"/>
        <end position="186"/>
    </location>
</feature>
<evidence type="ECO:0000313" key="7">
    <source>
        <dbReference type="Proteomes" id="UP000005237"/>
    </source>
</evidence>
<dbReference type="PANTHER" id="PTHR45791:SF6">
    <property type="entry name" value="CALCIUM AND INTEGRIN BINDING FAMILY MEMBER 2"/>
    <property type="match status" value="1"/>
</dbReference>
<dbReference type="SUPFAM" id="SSF47473">
    <property type="entry name" value="EF-hand"/>
    <property type="match status" value="1"/>
</dbReference>
<name>A0A8R1EN21_CAEJA</name>
<keyword evidence="3" id="KW-0106">Calcium</keyword>
<dbReference type="GO" id="GO:0055074">
    <property type="term" value="P:calcium ion homeostasis"/>
    <property type="evidence" value="ECO:0007669"/>
    <property type="project" value="TreeGrafter"/>
</dbReference>
<organism evidence="6 7">
    <name type="scientific">Caenorhabditis japonica</name>
    <dbReference type="NCBI Taxonomy" id="281687"/>
    <lineage>
        <taxon>Eukaryota</taxon>
        <taxon>Metazoa</taxon>
        <taxon>Ecdysozoa</taxon>
        <taxon>Nematoda</taxon>
        <taxon>Chromadorea</taxon>
        <taxon>Rhabditida</taxon>
        <taxon>Rhabditina</taxon>
        <taxon>Rhabditomorpha</taxon>
        <taxon>Rhabditoidea</taxon>
        <taxon>Rhabditidae</taxon>
        <taxon>Peloderinae</taxon>
        <taxon>Caenorhabditis</taxon>
    </lineage>
</organism>
<dbReference type="GO" id="GO:0000287">
    <property type="term" value="F:magnesium ion binding"/>
    <property type="evidence" value="ECO:0007669"/>
    <property type="project" value="TreeGrafter"/>
</dbReference>
<dbReference type="SMART" id="SM00054">
    <property type="entry name" value="EFh"/>
    <property type="match status" value="3"/>
</dbReference>
<keyword evidence="7" id="KW-1185">Reference proteome</keyword>
<accession>A0A8R1EN21</accession>
<evidence type="ECO:0000256" key="1">
    <source>
        <dbReference type="ARBA" id="ARBA00022723"/>
    </source>
</evidence>
<evidence type="ECO:0000256" key="3">
    <source>
        <dbReference type="ARBA" id="ARBA00022837"/>
    </source>
</evidence>
<feature type="domain" description="EF-hand" evidence="5">
    <location>
        <begin position="110"/>
        <end position="145"/>
    </location>
</feature>
<dbReference type="Gene3D" id="1.10.238.10">
    <property type="entry name" value="EF-hand"/>
    <property type="match status" value="2"/>
</dbReference>
<reference evidence="7" key="1">
    <citation type="submission" date="2010-08" db="EMBL/GenBank/DDBJ databases">
        <authorList>
            <consortium name="Caenorhabditis japonica Sequencing Consortium"/>
            <person name="Wilson R.K."/>
        </authorList>
    </citation>
    <scope>NUCLEOTIDE SEQUENCE [LARGE SCALE GENOMIC DNA]</scope>
    <source>
        <strain evidence="7">DF5081</strain>
    </source>
</reference>
<evidence type="ECO:0000313" key="6">
    <source>
        <dbReference type="EnsemblMetazoa" id="CJA37005.1"/>
    </source>
</evidence>
<keyword evidence="2" id="KW-0677">Repeat</keyword>